<proteinExistence type="predicted"/>
<gene>
    <name evidence="2" type="ORF">Tco_0951813</name>
</gene>
<organism evidence="2 3">
    <name type="scientific">Tanacetum coccineum</name>
    <dbReference type="NCBI Taxonomy" id="301880"/>
    <lineage>
        <taxon>Eukaryota</taxon>
        <taxon>Viridiplantae</taxon>
        <taxon>Streptophyta</taxon>
        <taxon>Embryophyta</taxon>
        <taxon>Tracheophyta</taxon>
        <taxon>Spermatophyta</taxon>
        <taxon>Magnoliopsida</taxon>
        <taxon>eudicotyledons</taxon>
        <taxon>Gunneridae</taxon>
        <taxon>Pentapetalae</taxon>
        <taxon>asterids</taxon>
        <taxon>campanulids</taxon>
        <taxon>Asterales</taxon>
        <taxon>Asteraceae</taxon>
        <taxon>Asteroideae</taxon>
        <taxon>Anthemideae</taxon>
        <taxon>Anthemidinae</taxon>
        <taxon>Tanacetum</taxon>
    </lineage>
</organism>
<reference evidence="2" key="2">
    <citation type="submission" date="2022-01" db="EMBL/GenBank/DDBJ databases">
        <authorList>
            <person name="Yamashiro T."/>
            <person name="Shiraishi A."/>
            <person name="Satake H."/>
            <person name="Nakayama K."/>
        </authorList>
    </citation>
    <scope>NUCLEOTIDE SEQUENCE</scope>
</reference>
<dbReference type="EMBL" id="BQNB010015700">
    <property type="protein sequence ID" value="GJT43098.1"/>
    <property type="molecule type" value="Genomic_DNA"/>
</dbReference>
<feature type="region of interest" description="Disordered" evidence="1">
    <location>
        <begin position="374"/>
        <end position="393"/>
    </location>
</feature>
<evidence type="ECO:0000313" key="3">
    <source>
        <dbReference type="Proteomes" id="UP001151760"/>
    </source>
</evidence>
<evidence type="ECO:0000256" key="1">
    <source>
        <dbReference type="SAM" id="MobiDB-lite"/>
    </source>
</evidence>
<name>A0ABQ5DX16_9ASTR</name>
<comment type="caution">
    <text evidence="2">The sequence shown here is derived from an EMBL/GenBank/DDBJ whole genome shotgun (WGS) entry which is preliminary data.</text>
</comment>
<protein>
    <submittedName>
        <fullName evidence="2">Uncharacterized protein</fullName>
    </submittedName>
</protein>
<evidence type="ECO:0000313" key="2">
    <source>
        <dbReference type="EMBL" id="GJT43098.1"/>
    </source>
</evidence>
<accession>A0ABQ5DX16</accession>
<keyword evidence="3" id="KW-1185">Reference proteome</keyword>
<reference evidence="2" key="1">
    <citation type="journal article" date="2022" name="Int. J. Mol. Sci.">
        <title>Draft Genome of Tanacetum Coccineum: Genomic Comparison of Closely Related Tanacetum-Family Plants.</title>
        <authorList>
            <person name="Yamashiro T."/>
            <person name="Shiraishi A."/>
            <person name="Nakayama K."/>
            <person name="Satake H."/>
        </authorList>
    </citation>
    <scope>NUCLEOTIDE SEQUENCE</scope>
</reference>
<sequence length="479" mass="54589">MVLINYSLLVDPDHIGPWASNNLGYASLQVINDVPQLAPKVAGKKILISEATIRADLLFDDENGVDCILLSYCVSALAAEEELSTSQHSRAASSCKVAQGTPNQSAAQSHRTASVTRYWIVLTRYCLPSQGCSHTKGLLTSQGKLGDSTEATLYQAKQYSRSKQSSRSCPIRSSVVKHHALWVRIKNLTKQKRDEGKKELRRKVSSVKLGRIRMKELCTEEQILDLETTQDARTRDLITPRTLNFEDEAGPSSPLRQFSYGSEEQHNVLNKQDMVEELKRKKIDSSNNQSLETTMMRRLLENSREWDAEDERKSFLKGQGYKNLQKLKYPQMKELYDKVQASIKESSKTLCSKWIQRRKEMLKRRDALRLSRKRKATITEEQPSKKPKLRSETTDELRNYLRVVDFEKNAQDKESLEGISMITELQVIDSPDGESAKLVIEDGTSCFTCLADEKISSIRSMMIRMLDNGMEVKKRLRQT</sequence>
<dbReference type="Proteomes" id="UP001151760">
    <property type="component" value="Unassembled WGS sequence"/>
</dbReference>